<name>A0AAD5NZV0_ACENE</name>
<dbReference type="InterPro" id="IPR019734">
    <property type="entry name" value="TPR_rpt"/>
</dbReference>
<dbReference type="AlphaFoldDB" id="A0AAD5NZV0"/>
<evidence type="ECO:0000256" key="1">
    <source>
        <dbReference type="ARBA" id="ARBA00010199"/>
    </source>
</evidence>
<dbReference type="Pfam" id="PF13041">
    <property type="entry name" value="PPR_2"/>
    <property type="match status" value="3"/>
</dbReference>
<dbReference type="Pfam" id="PF20430">
    <property type="entry name" value="Eplus_motif"/>
    <property type="match status" value="1"/>
</dbReference>
<feature type="repeat" description="PPR" evidence="4">
    <location>
        <begin position="326"/>
        <end position="360"/>
    </location>
</feature>
<evidence type="ECO:0000256" key="3">
    <source>
        <dbReference type="PROSITE-ProRule" id="PRU00339"/>
    </source>
</evidence>
<dbReference type="Pfam" id="PF13812">
    <property type="entry name" value="PPR_3"/>
    <property type="match status" value="1"/>
</dbReference>
<keyword evidence="3" id="KW-0802">TPR repeat</keyword>
<evidence type="ECO:0000256" key="5">
    <source>
        <dbReference type="RuleBase" id="RU004914"/>
    </source>
</evidence>
<dbReference type="FunFam" id="1.25.40.10:FF:000436">
    <property type="entry name" value="Pentatricopeptide repeat-containing protein At5g39350 family"/>
    <property type="match status" value="1"/>
</dbReference>
<feature type="repeat" description="PPR" evidence="4">
    <location>
        <begin position="226"/>
        <end position="260"/>
    </location>
</feature>
<sequence length="957" mass="106427">MVLALSLSFQRPSSLFEQNRLKDSNKEYNFIIKQQAKLKNDHAILSTHTQMESLDVLPDSTMLPLILKACARLNAVDRGKRIHDCVSRTDLINDVRVGTALVDFYCKCGFLKDAVNVFGEMRERDLVSWNAMLNGYVGCGCYEEVISLVTQMQKEGFRPNSHTVVSLLSACGEVSNLRLGKEIHGFCLRNGLFESGPHVGTALIGFYLDHDVRISRLVFDMMVVKNVVSWNAMISGYFDIAECFNALKVFLRMVMDGVDFDSVTILVVIQACAQLGSLKLAMQIHAMAAKKYRNSLFIANALLNMYSEIGNLEISRELFDTIPRCDVPLWNSMISTYVEYGYYEEATSLFIQMRKEGIREDERTIVILLSLCEKLADCLKEGKSLHALASKNKMKLDAPLGNALLGMYAEQNCVESVKKVFSEMSHVDVVSYNTLILAMARNYFRAEACELFATMRESIVKPNSFTIISILASCEDETCLNIGRSLHGFVIKHGIEINQSLNSALTDMYMSCGDEATARNLFDGYLNRDLISWNALIASYIKNNYANKALLVFSQMITEVEPNSVTFINILSSCTHLANLPQGQCLHAYATRKGSSFGFDLSLANAFMSMYARCGSMKNAEKIFESLPRKNIISWNAIITGYGMHGCGYDAIRAFLRMLEDDLRPNGVTFISLLSACSHSGLIEEGLQIFHSMVQDFNITPELAHYGCVVDLLGRGGFLNEAKDFIKLMPIEPDASVWRALLSASRLHANIEEAKSIFEKLVELEPTNAGNYVLISNIYAAAGLRSEVRQIRTWLREKDLKKPPGISWIAVRSQVHSFMAGSKSHPQTDEIYENLTSLLSSMKDLGYAPDFRWAMLASAFAKKDYDKATATASRVLQLGLVLGLILATLLGVGMHFGARLFTRDVGVLQLISIGIPFVAGTQPINALAFVFDGINFGASDYSYSACSMASLYLLSVL</sequence>
<evidence type="ECO:0000256" key="4">
    <source>
        <dbReference type="PROSITE-ProRule" id="PRU00708"/>
    </source>
</evidence>
<dbReference type="PROSITE" id="PS51375">
    <property type="entry name" value="PPR"/>
    <property type="match status" value="8"/>
</dbReference>
<comment type="caution">
    <text evidence="6">The sequence shown here is derived from an EMBL/GenBank/DDBJ whole genome shotgun (WGS) entry which is preliminary data.</text>
</comment>
<feature type="transmembrane region" description="Helical" evidence="5">
    <location>
        <begin position="910"/>
        <end position="931"/>
    </location>
</feature>
<dbReference type="PANTHER" id="PTHR47926:SF347">
    <property type="entry name" value="PENTATRICOPEPTIDE REPEAT-CONTAINING PROTEIN"/>
    <property type="match status" value="1"/>
</dbReference>
<reference evidence="6" key="1">
    <citation type="journal article" date="2022" name="Plant J.">
        <title>Strategies of tolerance reflected in two North American maple genomes.</title>
        <authorList>
            <person name="McEvoy S.L."/>
            <person name="Sezen U.U."/>
            <person name="Trouern-Trend A."/>
            <person name="McMahon S.M."/>
            <person name="Schaberg P.G."/>
            <person name="Yang J."/>
            <person name="Wegrzyn J.L."/>
            <person name="Swenson N.G."/>
        </authorList>
    </citation>
    <scope>NUCLEOTIDE SEQUENCE</scope>
    <source>
        <strain evidence="6">91603</strain>
    </source>
</reference>
<dbReference type="InterPro" id="IPR046849">
    <property type="entry name" value="E2_motif"/>
</dbReference>
<keyword evidence="5" id="KW-0812">Transmembrane</keyword>
<dbReference type="Proteomes" id="UP001064489">
    <property type="component" value="Chromosome 1"/>
</dbReference>
<dbReference type="GO" id="GO:0015297">
    <property type="term" value="F:antiporter activity"/>
    <property type="evidence" value="ECO:0007669"/>
    <property type="project" value="InterPro"/>
</dbReference>
<dbReference type="FunFam" id="1.25.40.10:FF:000682">
    <property type="entry name" value="Pentatricopeptide repeat-containing protein At3g16610"/>
    <property type="match status" value="1"/>
</dbReference>
<feature type="repeat" description="PPR" evidence="4">
    <location>
        <begin position="666"/>
        <end position="701"/>
    </location>
</feature>
<dbReference type="InterPro" id="IPR002528">
    <property type="entry name" value="MATE_fam"/>
</dbReference>
<comment type="caution">
    <text evidence="5">Lacks conserved residue(s) required for the propagation of feature annotation.</text>
</comment>
<dbReference type="GO" id="GO:0003723">
    <property type="term" value="F:RNA binding"/>
    <property type="evidence" value="ECO:0007669"/>
    <property type="project" value="InterPro"/>
</dbReference>
<protein>
    <recommendedName>
        <fullName evidence="5">Protein DETOXIFICATION</fullName>
    </recommendedName>
    <alternativeName>
        <fullName evidence="5">Multidrug and toxic compound extrusion protein</fullName>
    </alternativeName>
</protein>
<proteinExistence type="inferred from homology"/>
<dbReference type="GO" id="GO:0016020">
    <property type="term" value="C:membrane"/>
    <property type="evidence" value="ECO:0007669"/>
    <property type="project" value="InterPro"/>
</dbReference>
<comment type="similarity">
    <text evidence="1 5">Belongs to the multi antimicrobial extrusion (MATE) (TC 2.A.66.1) family.</text>
</comment>
<keyword evidence="7" id="KW-1185">Reference proteome</keyword>
<reference evidence="6" key="2">
    <citation type="submission" date="2023-02" db="EMBL/GenBank/DDBJ databases">
        <authorList>
            <person name="Swenson N.G."/>
            <person name="Wegrzyn J.L."/>
            <person name="Mcevoy S.L."/>
        </authorList>
    </citation>
    <scope>NUCLEOTIDE SEQUENCE</scope>
    <source>
        <strain evidence="6">91603</strain>
        <tissue evidence="6">Leaf</tissue>
    </source>
</reference>
<dbReference type="Pfam" id="PF20431">
    <property type="entry name" value="E_motif"/>
    <property type="match status" value="1"/>
</dbReference>
<accession>A0AAD5NZV0</accession>
<feature type="repeat" description="PPR" evidence="4">
    <location>
        <begin position="631"/>
        <end position="665"/>
    </location>
</feature>
<feature type="repeat" description="PPR" evidence="4">
    <location>
        <begin position="428"/>
        <end position="462"/>
    </location>
</feature>
<organism evidence="6 7">
    <name type="scientific">Acer negundo</name>
    <name type="common">Box elder</name>
    <dbReference type="NCBI Taxonomy" id="4023"/>
    <lineage>
        <taxon>Eukaryota</taxon>
        <taxon>Viridiplantae</taxon>
        <taxon>Streptophyta</taxon>
        <taxon>Embryophyta</taxon>
        <taxon>Tracheophyta</taxon>
        <taxon>Spermatophyta</taxon>
        <taxon>Magnoliopsida</taxon>
        <taxon>eudicotyledons</taxon>
        <taxon>Gunneridae</taxon>
        <taxon>Pentapetalae</taxon>
        <taxon>rosids</taxon>
        <taxon>malvids</taxon>
        <taxon>Sapindales</taxon>
        <taxon>Sapindaceae</taxon>
        <taxon>Hippocastanoideae</taxon>
        <taxon>Acereae</taxon>
        <taxon>Acer</taxon>
    </lineage>
</organism>
<dbReference type="FunFam" id="1.25.40.10:FF:000090">
    <property type="entry name" value="Pentatricopeptide repeat-containing protein, chloroplastic"/>
    <property type="match status" value="1"/>
</dbReference>
<dbReference type="InterPro" id="IPR046848">
    <property type="entry name" value="E_motif"/>
</dbReference>
<dbReference type="SUPFAM" id="SSF48452">
    <property type="entry name" value="TPR-like"/>
    <property type="match status" value="1"/>
</dbReference>
<dbReference type="PROSITE" id="PS50005">
    <property type="entry name" value="TPR"/>
    <property type="match status" value="1"/>
</dbReference>
<keyword evidence="5" id="KW-1133">Transmembrane helix</keyword>
<dbReference type="InterPro" id="IPR002885">
    <property type="entry name" value="PPR_rpt"/>
</dbReference>
<dbReference type="InterPro" id="IPR011990">
    <property type="entry name" value="TPR-like_helical_dom_sf"/>
</dbReference>
<feature type="repeat" description="PPR" evidence="4">
    <location>
        <begin position="125"/>
        <end position="159"/>
    </location>
</feature>
<keyword evidence="5" id="KW-0472">Membrane</keyword>
<dbReference type="InterPro" id="IPR046960">
    <property type="entry name" value="PPR_At4g14850-like_plant"/>
</dbReference>
<dbReference type="Pfam" id="PF01554">
    <property type="entry name" value="MatE"/>
    <property type="match status" value="1"/>
</dbReference>
<dbReference type="Pfam" id="PF01535">
    <property type="entry name" value="PPR"/>
    <property type="match status" value="2"/>
</dbReference>
<evidence type="ECO:0000256" key="2">
    <source>
        <dbReference type="ARBA" id="ARBA00022737"/>
    </source>
</evidence>
<feature type="repeat" description="TPR" evidence="3">
    <location>
        <begin position="735"/>
        <end position="768"/>
    </location>
</feature>
<dbReference type="EMBL" id="JAJSOW010000003">
    <property type="protein sequence ID" value="KAI9194755.1"/>
    <property type="molecule type" value="Genomic_DNA"/>
</dbReference>
<feature type="transmembrane region" description="Helical" evidence="5">
    <location>
        <begin position="875"/>
        <end position="898"/>
    </location>
</feature>
<dbReference type="NCBIfam" id="TIGR00756">
    <property type="entry name" value="PPR"/>
    <property type="match status" value="6"/>
</dbReference>
<evidence type="ECO:0000313" key="6">
    <source>
        <dbReference type="EMBL" id="KAI9194755.1"/>
    </source>
</evidence>
<dbReference type="GO" id="GO:0042910">
    <property type="term" value="F:xenobiotic transmembrane transporter activity"/>
    <property type="evidence" value="ECO:0007669"/>
    <property type="project" value="InterPro"/>
</dbReference>
<feature type="repeat" description="PPR" evidence="4">
    <location>
        <begin position="529"/>
        <end position="559"/>
    </location>
</feature>
<dbReference type="PANTHER" id="PTHR47926">
    <property type="entry name" value="PENTATRICOPEPTIDE REPEAT-CONTAINING PROTEIN"/>
    <property type="match status" value="1"/>
</dbReference>
<keyword evidence="2" id="KW-0677">Repeat</keyword>
<feature type="repeat" description="PPR" evidence="4">
    <location>
        <begin position="94"/>
        <end position="124"/>
    </location>
</feature>
<dbReference type="Gene3D" id="1.25.40.10">
    <property type="entry name" value="Tetratricopeptide repeat domain"/>
    <property type="match status" value="6"/>
</dbReference>
<dbReference type="GO" id="GO:0009451">
    <property type="term" value="P:RNA modification"/>
    <property type="evidence" value="ECO:0007669"/>
    <property type="project" value="InterPro"/>
</dbReference>
<evidence type="ECO:0000313" key="7">
    <source>
        <dbReference type="Proteomes" id="UP001064489"/>
    </source>
</evidence>
<gene>
    <name evidence="6" type="ORF">LWI28_008943</name>
</gene>